<name>A0A495A0Q3_9BACI</name>
<dbReference type="AlphaFoldDB" id="A0A495A0Q3"/>
<dbReference type="Proteomes" id="UP000269301">
    <property type="component" value="Unassembled WGS sequence"/>
</dbReference>
<sequence>MNQFTGGVFAGEFDQGNDNFYLTEVKSLQTGSVLSKKQLSDLYQYLNNQNDTCMITVNDQMPILIQKDEIDLLLRDIGDIMQSLKN</sequence>
<dbReference type="RefSeq" id="WP_121204511.1">
    <property type="nucleotide sequence ID" value="NZ_RBZP01000008.1"/>
</dbReference>
<dbReference type="EMBL" id="RBZP01000008">
    <property type="protein sequence ID" value="RKQ32974.1"/>
    <property type="molecule type" value="Genomic_DNA"/>
</dbReference>
<reference evidence="1 2" key="1">
    <citation type="journal article" date="2016" name="Int. J. Syst. Evol. Microbiol.">
        <title>Oceanobacillus halophilus sp. nov., a novel moderately halophilic bacterium from a hypersaline lake.</title>
        <authorList>
            <person name="Amoozegar M.A."/>
            <person name="Bagheri M."/>
            <person name="Makhdoumi A."/>
            <person name="Nikou M.M."/>
            <person name="Fazeli S.A.S."/>
            <person name="Schumann P."/>
            <person name="Sproer C."/>
            <person name="Sanchez-Porro C."/>
            <person name="Ventosa A."/>
        </authorList>
    </citation>
    <scope>NUCLEOTIDE SEQUENCE [LARGE SCALE GENOMIC DNA]</scope>
    <source>
        <strain evidence="1 2">DSM 23996</strain>
    </source>
</reference>
<accession>A0A495A0Q3</accession>
<dbReference type="OrthoDB" id="2680434at2"/>
<comment type="caution">
    <text evidence="1">The sequence shown here is derived from an EMBL/GenBank/DDBJ whole genome shotgun (WGS) entry which is preliminary data.</text>
</comment>
<evidence type="ECO:0000313" key="1">
    <source>
        <dbReference type="EMBL" id="RKQ32974.1"/>
    </source>
</evidence>
<keyword evidence="2" id="KW-1185">Reference proteome</keyword>
<proteinExistence type="predicted"/>
<organism evidence="1 2">
    <name type="scientific">Oceanobacillus halophilus</name>
    <dbReference type="NCBI Taxonomy" id="930130"/>
    <lineage>
        <taxon>Bacteria</taxon>
        <taxon>Bacillati</taxon>
        <taxon>Bacillota</taxon>
        <taxon>Bacilli</taxon>
        <taxon>Bacillales</taxon>
        <taxon>Bacillaceae</taxon>
        <taxon>Oceanobacillus</taxon>
    </lineage>
</organism>
<protein>
    <submittedName>
        <fullName evidence="1">Uncharacterized protein</fullName>
    </submittedName>
</protein>
<gene>
    <name evidence="1" type="ORF">D8M06_11285</name>
</gene>
<evidence type="ECO:0000313" key="2">
    <source>
        <dbReference type="Proteomes" id="UP000269301"/>
    </source>
</evidence>